<name>A0A7M7LVP1_STRPU</name>
<dbReference type="KEGG" id="spu:105438204"/>
<protein>
    <recommendedName>
        <fullName evidence="4">HAT C-terminal dimerisation domain-containing protein</fullName>
    </recommendedName>
</protein>
<dbReference type="AlphaFoldDB" id="A0A7M7LVP1"/>
<dbReference type="GeneID" id="105438204"/>
<keyword evidence="3" id="KW-1185">Reference proteome</keyword>
<reference evidence="3" key="1">
    <citation type="submission" date="2015-02" db="EMBL/GenBank/DDBJ databases">
        <title>Genome sequencing for Strongylocentrotus purpuratus.</title>
        <authorList>
            <person name="Murali S."/>
            <person name="Liu Y."/>
            <person name="Vee V."/>
            <person name="English A."/>
            <person name="Wang M."/>
            <person name="Skinner E."/>
            <person name="Han Y."/>
            <person name="Muzny D.M."/>
            <person name="Worley K.C."/>
            <person name="Gibbs R.A."/>
        </authorList>
    </citation>
    <scope>NUCLEOTIDE SEQUENCE</scope>
</reference>
<feature type="region of interest" description="Disordered" evidence="1">
    <location>
        <begin position="355"/>
        <end position="602"/>
    </location>
</feature>
<evidence type="ECO:0000256" key="1">
    <source>
        <dbReference type="SAM" id="MobiDB-lite"/>
    </source>
</evidence>
<dbReference type="PANTHER" id="PTHR37162:SF10">
    <property type="entry name" value="DUF4371 DOMAIN-CONTAINING PROTEIN"/>
    <property type="match status" value="1"/>
</dbReference>
<feature type="region of interest" description="Disordered" evidence="1">
    <location>
        <begin position="622"/>
        <end position="646"/>
    </location>
</feature>
<accession>A0A7M7LVP1</accession>
<dbReference type="SUPFAM" id="SSF53098">
    <property type="entry name" value="Ribonuclease H-like"/>
    <property type="match status" value="1"/>
</dbReference>
<dbReference type="OrthoDB" id="6747606at2759"/>
<feature type="compositionally biased region" description="Polar residues" evidence="1">
    <location>
        <begin position="629"/>
        <end position="646"/>
    </location>
</feature>
<feature type="compositionally biased region" description="Low complexity" evidence="1">
    <location>
        <begin position="399"/>
        <end position="602"/>
    </location>
</feature>
<dbReference type="InParanoid" id="A0A7M7LVP1"/>
<dbReference type="RefSeq" id="XP_011664027.2">
    <property type="nucleotide sequence ID" value="XM_011665725.2"/>
</dbReference>
<reference evidence="2" key="2">
    <citation type="submission" date="2021-01" db="UniProtKB">
        <authorList>
            <consortium name="EnsemblMetazoa"/>
        </authorList>
    </citation>
    <scope>IDENTIFICATION</scope>
</reference>
<sequence>MAESKAKKKFLQSFKDDYTSRFPCISSSNKGKHYAFCRVCRCDLKIAHGGAGDISIHLRSKKHIEKEVAEEKAKNIPKEGRINTFFRKEDYSVINAEVMFTDFLVEHNIPLAAADHSGQLFRRMFPDSRIAKQYNCARTKASHVVQSLAAADRDTLVSQMKNSRFSLATDASTDMEAIKLYPLVIKTFDEMEGKVLCQLLSLKESSERSTGENIFGILDHELKTHNISWTNCVSLSSDNASVMLGKHKGVAAYAKEQNANIFIAGCSCHLIHLAAQKGSQKLKFPLDDLLVDVFYYIDKSSLRHQAIIRLQKEHGVATKKILKHVSTRWLSLGKVLDRLLENWSPLLEFFKDEATPNESRKRKASAAANGKQAKKVKMTNTKPVSAESMCMARKQPALASTSKSTAASTSTSKSTAASTSTSKSTAASTSTSKSTAASTSTSKRTAASTSTSKSTAASTSTSKSTAASTSTSKSTAASTSTSKRTAASTSTSKSTAASTSTSKSTAASTSTSKSTAASTSTSKRTAASTSTSKSTAASTSTSKSTAASTSTSKSTAASTSTSKSTAASTSTSKSTAASTSTSKSTAASTSTSKSTAASTSTSKRTTTQFDITQYLFRQQELAEKHSKSKTSTNVSSDTSVKTSSQNDSLQGKAARIFQQLNDPNCKLQALFLQACLPAFDGANTMYNLDVADCISGALMVLQSDEPYIHRIHRILLDQLASLLSKFVKPSAIVAAEDITKLDLANEDNHKDNEDIHIGFECRQFLKDNEDKLDVATFYTSAKNFLSASSSYMIQKYAFNDDLLLNAEVLDISARLHKKFSSVEYFIKRFNLLPLDKMDKVESEFLSYQIDKDIVNIDIEDGRIDEKWHKIGQLRDFSTNCPKYALLTSVMKCILVVFHSNSDCERIFSIVEKNKTKQRASLGTPTLGALLIHKLAVQSRGKKCFSSEYSPETLKAAKSATYQALSGQSTPL</sequence>
<dbReference type="Proteomes" id="UP000007110">
    <property type="component" value="Unassembled WGS sequence"/>
</dbReference>
<dbReference type="InterPro" id="IPR012337">
    <property type="entry name" value="RNaseH-like_sf"/>
</dbReference>
<evidence type="ECO:0000313" key="2">
    <source>
        <dbReference type="EnsemblMetazoa" id="XP_011664027"/>
    </source>
</evidence>
<organism evidence="2 3">
    <name type="scientific">Strongylocentrotus purpuratus</name>
    <name type="common">Purple sea urchin</name>
    <dbReference type="NCBI Taxonomy" id="7668"/>
    <lineage>
        <taxon>Eukaryota</taxon>
        <taxon>Metazoa</taxon>
        <taxon>Echinodermata</taxon>
        <taxon>Eleutherozoa</taxon>
        <taxon>Echinozoa</taxon>
        <taxon>Echinoidea</taxon>
        <taxon>Euechinoidea</taxon>
        <taxon>Echinacea</taxon>
        <taxon>Camarodonta</taxon>
        <taxon>Echinidea</taxon>
        <taxon>Strongylocentrotidae</taxon>
        <taxon>Strongylocentrotus</taxon>
    </lineage>
</organism>
<dbReference type="EnsemblMetazoa" id="XM_011665725">
    <property type="protein sequence ID" value="XP_011664027"/>
    <property type="gene ID" value="LOC105438204"/>
</dbReference>
<proteinExistence type="predicted"/>
<dbReference type="PANTHER" id="PTHR37162">
    <property type="entry name" value="HAT FAMILY DIMERISATION DOMAINCONTAINING PROTEIN-RELATED"/>
    <property type="match status" value="1"/>
</dbReference>
<evidence type="ECO:0008006" key="4">
    <source>
        <dbReference type="Google" id="ProtNLM"/>
    </source>
</evidence>
<evidence type="ECO:0000313" key="3">
    <source>
        <dbReference type="Proteomes" id="UP000007110"/>
    </source>
</evidence>